<dbReference type="PROSITE" id="PS00479">
    <property type="entry name" value="ZF_DAG_PE_1"/>
    <property type="match status" value="1"/>
</dbReference>
<dbReference type="GO" id="GO:0004674">
    <property type="term" value="F:protein serine/threonine kinase activity"/>
    <property type="evidence" value="ECO:0007669"/>
    <property type="project" value="UniProtKB-KW"/>
</dbReference>
<feature type="region of interest" description="Disordered" evidence="12">
    <location>
        <begin position="559"/>
        <end position="622"/>
    </location>
</feature>
<keyword evidence="3" id="KW-0479">Metal-binding</keyword>
<feature type="domain" description="Protein kinase" evidence="13">
    <location>
        <begin position="722"/>
        <end position="989"/>
    </location>
</feature>
<feature type="region of interest" description="Disordered" evidence="12">
    <location>
        <begin position="649"/>
        <end position="709"/>
    </location>
</feature>
<feature type="region of interest" description="Disordered" evidence="12">
    <location>
        <begin position="251"/>
        <end position="327"/>
    </location>
</feature>
<evidence type="ECO:0000313" key="16">
    <source>
        <dbReference type="Proteomes" id="UP000198287"/>
    </source>
</evidence>
<dbReference type="PANTHER" id="PTHR44329:SF253">
    <property type="entry name" value="KINASE SUPPRESSOR OF RAS 2"/>
    <property type="match status" value="1"/>
</dbReference>
<keyword evidence="7 10" id="KW-0067">ATP-binding</keyword>
<keyword evidence="6" id="KW-0862">Zinc</keyword>
<feature type="compositionally biased region" description="Basic residues" evidence="12">
    <location>
        <begin position="570"/>
        <end position="579"/>
    </location>
</feature>
<keyword evidence="2" id="KW-0808">Transferase</keyword>
<evidence type="ECO:0000259" key="14">
    <source>
        <dbReference type="PROSITE" id="PS50081"/>
    </source>
</evidence>
<dbReference type="InterPro" id="IPR051681">
    <property type="entry name" value="Ser/Thr_Kinases-Pseudokinases"/>
</dbReference>
<dbReference type="Pfam" id="PF07714">
    <property type="entry name" value="PK_Tyr_Ser-Thr"/>
    <property type="match status" value="1"/>
</dbReference>
<dbReference type="OrthoDB" id="774951at2759"/>
<name>A0A226E6A0_FOLCA</name>
<reference evidence="15 16" key="1">
    <citation type="submission" date="2015-12" db="EMBL/GenBank/DDBJ databases">
        <title>The genome of Folsomia candida.</title>
        <authorList>
            <person name="Faddeeva A."/>
            <person name="Derks M.F."/>
            <person name="Anvar Y."/>
            <person name="Smit S."/>
            <person name="Van Straalen N."/>
            <person name="Roelofs D."/>
        </authorList>
    </citation>
    <scope>NUCLEOTIDE SEQUENCE [LARGE SCALE GENOMIC DNA]</scope>
    <source>
        <strain evidence="15 16">VU population</strain>
        <tissue evidence="15">Whole body</tissue>
    </source>
</reference>
<feature type="region of interest" description="Disordered" evidence="12">
    <location>
        <begin position="437"/>
        <end position="462"/>
    </location>
</feature>
<dbReference type="PANTHER" id="PTHR44329">
    <property type="entry name" value="SERINE/THREONINE-PROTEIN KINASE TNNI3K-RELATED"/>
    <property type="match status" value="1"/>
</dbReference>
<dbReference type="GO" id="GO:0006950">
    <property type="term" value="P:response to stress"/>
    <property type="evidence" value="ECO:0007669"/>
    <property type="project" value="UniProtKB-ARBA"/>
</dbReference>
<dbReference type="PROSITE" id="PS50081">
    <property type="entry name" value="ZF_DAG_PE_2"/>
    <property type="match status" value="1"/>
</dbReference>
<feature type="compositionally biased region" description="Low complexity" evidence="12">
    <location>
        <begin position="593"/>
        <end position="608"/>
    </location>
</feature>
<feature type="region of interest" description="Disordered" evidence="12">
    <location>
        <begin position="214"/>
        <end position="239"/>
    </location>
</feature>
<comment type="caution">
    <text evidence="15">The sequence shown here is derived from an EMBL/GenBank/DDBJ whole genome shotgun (WGS) entry which is preliminary data.</text>
</comment>
<dbReference type="Gene3D" id="1.10.150.50">
    <property type="entry name" value="Transcription Factor, Ets-1"/>
    <property type="match status" value="1"/>
</dbReference>
<feature type="domain" description="Phorbol-ester/DAG-type" evidence="14">
    <location>
        <begin position="494"/>
        <end position="538"/>
    </location>
</feature>
<dbReference type="AlphaFoldDB" id="A0A226E6A0"/>
<evidence type="ECO:0000256" key="2">
    <source>
        <dbReference type="ARBA" id="ARBA00022679"/>
    </source>
</evidence>
<dbReference type="Gene3D" id="6.10.140.1120">
    <property type="match status" value="1"/>
</dbReference>
<dbReference type="EMBL" id="LNIX01000006">
    <property type="protein sequence ID" value="OXA53165.1"/>
    <property type="molecule type" value="Genomic_DNA"/>
</dbReference>
<dbReference type="InterPro" id="IPR008271">
    <property type="entry name" value="Ser/Thr_kinase_AS"/>
</dbReference>
<accession>A0A226E6A0</accession>
<dbReference type="InterPro" id="IPR046349">
    <property type="entry name" value="C1-like_sf"/>
</dbReference>
<evidence type="ECO:0000256" key="9">
    <source>
        <dbReference type="ARBA" id="ARBA00048679"/>
    </source>
</evidence>
<evidence type="ECO:0000259" key="13">
    <source>
        <dbReference type="PROSITE" id="PS50011"/>
    </source>
</evidence>
<dbReference type="InterPro" id="IPR011009">
    <property type="entry name" value="Kinase-like_dom_sf"/>
</dbReference>
<evidence type="ECO:0000256" key="6">
    <source>
        <dbReference type="ARBA" id="ARBA00022833"/>
    </source>
</evidence>
<comment type="catalytic activity">
    <reaction evidence="8">
        <text>L-threonyl-[protein] + ATP = O-phospho-L-threonyl-[protein] + ADP + H(+)</text>
        <dbReference type="Rhea" id="RHEA:46608"/>
        <dbReference type="Rhea" id="RHEA-COMP:11060"/>
        <dbReference type="Rhea" id="RHEA-COMP:11605"/>
        <dbReference type="ChEBI" id="CHEBI:15378"/>
        <dbReference type="ChEBI" id="CHEBI:30013"/>
        <dbReference type="ChEBI" id="CHEBI:30616"/>
        <dbReference type="ChEBI" id="CHEBI:61977"/>
        <dbReference type="ChEBI" id="CHEBI:456216"/>
        <dbReference type="EC" id="2.7.11.1"/>
    </reaction>
</comment>
<dbReference type="FunFam" id="1.10.510.10:FF:000107">
    <property type="entry name" value="kinase suppressor of Ras 1"/>
    <property type="match status" value="1"/>
</dbReference>
<feature type="compositionally biased region" description="Polar residues" evidence="12">
    <location>
        <begin position="407"/>
        <end position="418"/>
    </location>
</feature>
<dbReference type="Pfam" id="PF20406">
    <property type="entry name" value="SAM_KSR1_N"/>
    <property type="match status" value="1"/>
</dbReference>
<protein>
    <submittedName>
        <fullName evidence="15">Kinase suppressor of Ras 2</fullName>
    </submittedName>
</protein>
<evidence type="ECO:0000256" key="4">
    <source>
        <dbReference type="ARBA" id="ARBA00022741"/>
    </source>
</evidence>
<keyword evidence="4 10" id="KW-0547">Nucleotide-binding</keyword>
<feature type="compositionally biased region" description="Polar residues" evidence="12">
    <location>
        <begin position="251"/>
        <end position="265"/>
    </location>
</feature>
<dbReference type="OMA" id="DSWDRPH"/>
<dbReference type="InterPro" id="IPR001245">
    <property type="entry name" value="Ser-Thr/Tyr_kinase_cat_dom"/>
</dbReference>
<feature type="binding site" evidence="10">
    <location>
        <position position="748"/>
    </location>
    <ligand>
        <name>ATP</name>
        <dbReference type="ChEBI" id="CHEBI:30616"/>
    </ligand>
</feature>
<dbReference type="CDD" id="cd20812">
    <property type="entry name" value="C1_KSR"/>
    <property type="match status" value="1"/>
</dbReference>
<evidence type="ECO:0000256" key="1">
    <source>
        <dbReference type="ARBA" id="ARBA00022527"/>
    </source>
</evidence>
<evidence type="ECO:0000256" key="11">
    <source>
        <dbReference type="SAM" id="Coils"/>
    </source>
</evidence>
<dbReference type="Proteomes" id="UP000198287">
    <property type="component" value="Unassembled WGS sequence"/>
</dbReference>
<dbReference type="PROSITE" id="PS00107">
    <property type="entry name" value="PROTEIN_KINASE_ATP"/>
    <property type="match status" value="1"/>
</dbReference>
<dbReference type="Gene3D" id="3.30.60.20">
    <property type="match status" value="1"/>
</dbReference>
<keyword evidence="5 15" id="KW-0418">Kinase</keyword>
<dbReference type="FunFam" id="3.30.200.20:FF:000034">
    <property type="entry name" value="Kinase suppressor of Ras 1"/>
    <property type="match status" value="1"/>
</dbReference>
<feature type="compositionally biased region" description="Polar residues" evidence="12">
    <location>
        <begin position="304"/>
        <end position="327"/>
    </location>
</feature>
<dbReference type="CDD" id="cd14063">
    <property type="entry name" value="PK_KSR"/>
    <property type="match status" value="1"/>
</dbReference>
<feature type="compositionally biased region" description="Low complexity" evidence="12">
    <location>
        <begin position="437"/>
        <end position="449"/>
    </location>
</feature>
<evidence type="ECO:0000313" key="15">
    <source>
        <dbReference type="EMBL" id="OXA53165.1"/>
    </source>
</evidence>
<dbReference type="InterPro" id="IPR025561">
    <property type="entry name" value="KSR_SAM-like_dom"/>
</dbReference>
<feature type="coiled-coil region" evidence="11">
    <location>
        <begin position="115"/>
        <end position="159"/>
    </location>
</feature>
<organism evidence="15 16">
    <name type="scientific">Folsomia candida</name>
    <name type="common">Springtail</name>
    <dbReference type="NCBI Taxonomy" id="158441"/>
    <lineage>
        <taxon>Eukaryota</taxon>
        <taxon>Metazoa</taxon>
        <taxon>Ecdysozoa</taxon>
        <taxon>Arthropoda</taxon>
        <taxon>Hexapoda</taxon>
        <taxon>Collembola</taxon>
        <taxon>Entomobryomorpha</taxon>
        <taxon>Isotomoidea</taxon>
        <taxon>Isotomidae</taxon>
        <taxon>Proisotominae</taxon>
        <taxon>Folsomia</taxon>
    </lineage>
</organism>
<dbReference type="InterPro" id="IPR046933">
    <property type="entry name" value="SAM_KSR1_N_sf"/>
</dbReference>
<feature type="compositionally biased region" description="Polar residues" evidence="12">
    <location>
        <begin position="667"/>
        <end position="677"/>
    </location>
</feature>
<dbReference type="GO" id="GO:0005524">
    <property type="term" value="F:ATP binding"/>
    <property type="evidence" value="ECO:0007669"/>
    <property type="project" value="UniProtKB-UniRule"/>
</dbReference>
<evidence type="ECO:0000256" key="8">
    <source>
        <dbReference type="ARBA" id="ARBA00047899"/>
    </source>
</evidence>
<dbReference type="Pfam" id="PF13543">
    <property type="entry name" value="SAM_KSR1"/>
    <property type="match status" value="1"/>
</dbReference>
<sequence length="1012" mass="111658">MKPDMDGGLNMDVGVLSPDEAKALETLKILNPIISLSAERLDGLRTQCATNAEITHQEIRTLEGKLVKMFSDQLVAKKMISTQNLPPEFQTRSLRLWLQVVGLTSKLTQGICNRAASLESLKERSDHEIRNLMAEHHANDEETRRLTRALQNLKRYTDLRSRNQKENQVSSVPAVNNDLNDLYWDSWDMQKVHNESIPSSASPHIGLRAARSSVSSEEYLRDGNCRQGTSGQNSCSTTPCTPVTTIAPSSLNSPAFSPGSHPNTCSPTNSSVFSPSSTSPASCGEHGPTPPSTPPVKGKKHSVPLSQIGASNSNLQPESFSLTKSKSHESQLANRIESVSENNLVSPHLYTAKPNVSRSVKDMNLMNAFSTPWLNLSIGITMGYSLDQLPAGKRRERLPTEPGPGVATSTWDPSSATPSTSNACSVSASVSSVNNSMGGYASPSSASPIKSPPLHHHIDIGDELDPHKSKNYSLQVPKSPRTPTLARSMGHMISHRFAKMIKVTTCDYCFKQVIIGLRCKECKFKCHRDCEPKVPPSCGLPTEFIDVFAQYLKQDVDRPMPSFTASPSHWGKRDRKKTRPPGNMIQPFPGQDSSSNTSSCNSSTPSSPFFAPNSGPASSYSNNSNHFFPTDVDRGVSLDSGPLIDRTLSERTIDLTSTEKSNDSDRTISQTSGSGSTDSEKTLALRVDSQDSQVSDGEPGERSWPRQNSLSNREWDIPFDELKLGDKIGTGHFGTVYRGNWHGDVAIKLLDMYLDNEKTLEQFRQEVATFRKTRHENLVLFMGACMKPPRLAIVTSMCKGMSLYTHVHLRKDKFNMNRIAAIAAQITQGMGYLHARGIIHKDLKSKNIFIESGNGKVVITDFGLFSVTKLCQGLREGDSLSIPPGWLCYLAPEIMKALRPVSKQDIEFPFTTASDIYAFGTVWYELLTSDWPYQGLPAEAIIWQVGSGIRQPLPTLFSRDVKEILMSCWAARPEDRLDFAKIQKIVERLPKKRLARSPSHPIHLSRSAESVF</sequence>
<dbReference type="InterPro" id="IPR013761">
    <property type="entry name" value="SAM/pointed_sf"/>
</dbReference>
<dbReference type="PROSITE" id="PS00108">
    <property type="entry name" value="PROTEIN_KINASE_ST"/>
    <property type="match status" value="1"/>
</dbReference>
<dbReference type="PROSITE" id="PS50011">
    <property type="entry name" value="PROTEIN_KINASE_DOM"/>
    <property type="match status" value="1"/>
</dbReference>
<dbReference type="InterPro" id="IPR046861">
    <property type="entry name" value="SAM_KSR1_N"/>
</dbReference>
<dbReference type="SUPFAM" id="SSF57889">
    <property type="entry name" value="Cysteine-rich domain"/>
    <property type="match status" value="1"/>
</dbReference>
<dbReference type="Pfam" id="PF00130">
    <property type="entry name" value="C1_1"/>
    <property type="match status" value="1"/>
</dbReference>
<dbReference type="InterPro" id="IPR000719">
    <property type="entry name" value="Prot_kinase_dom"/>
</dbReference>
<dbReference type="InterPro" id="IPR017441">
    <property type="entry name" value="Protein_kinase_ATP_BS"/>
</dbReference>
<evidence type="ECO:0000256" key="3">
    <source>
        <dbReference type="ARBA" id="ARBA00022723"/>
    </source>
</evidence>
<dbReference type="InterPro" id="IPR002219">
    <property type="entry name" value="PKC_DAG/PE"/>
</dbReference>
<evidence type="ECO:0000256" key="12">
    <source>
        <dbReference type="SAM" id="MobiDB-lite"/>
    </source>
</evidence>
<evidence type="ECO:0000256" key="5">
    <source>
        <dbReference type="ARBA" id="ARBA00022777"/>
    </source>
</evidence>
<keyword evidence="11" id="KW-0175">Coiled coil</keyword>
<gene>
    <name evidence="15" type="ORF">Fcan01_12266</name>
</gene>
<keyword evidence="1" id="KW-0723">Serine/threonine-protein kinase</keyword>
<keyword evidence="16" id="KW-1185">Reference proteome</keyword>
<comment type="catalytic activity">
    <reaction evidence="9">
        <text>L-seryl-[protein] + ATP = O-phospho-L-seryl-[protein] + ADP + H(+)</text>
        <dbReference type="Rhea" id="RHEA:17989"/>
        <dbReference type="Rhea" id="RHEA-COMP:9863"/>
        <dbReference type="Rhea" id="RHEA-COMP:11604"/>
        <dbReference type="ChEBI" id="CHEBI:15378"/>
        <dbReference type="ChEBI" id="CHEBI:29999"/>
        <dbReference type="ChEBI" id="CHEBI:30616"/>
        <dbReference type="ChEBI" id="CHEBI:83421"/>
        <dbReference type="ChEBI" id="CHEBI:456216"/>
        <dbReference type="EC" id="2.7.11.1"/>
    </reaction>
</comment>
<dbReference type="SMART" id="SM00109">
    <property type="entry name" value="C1"/>
    <property type="match status" value="1"/>
</dbReference>
<dbReference type="SUPFAM" id="SSF56112">
    <property type="entry name" value="Protein kinase-like (PK-like)"/>
    <property type="match status" value="1"/>
</dbReference>
<dbReference type="SMART" id="SM00220">
    <property type="entry name" value="S_TKc"/>
    <property type="match status" value="1"/>
</dbReference>
<feature type="compositionally biased region" description="Low complexity" evidence="12">
    <location>
        <begin position="266"/>
        <end position="282"/>
    </location>
</feature>
<evidence type="ECO:0000256" key="10">
    <source>
        <dbReference type="PROSITE-ProRule" id="PRU10141"/>
    </source>
</evidence>
<proteinExistence type="predicted"/>
<dbReference type="Gene3D" id="3.30.200.20">
    <property type="entry name" value="Phosphorylase Kinase, domain 1"/>
    <property type="match status" value="1"/>
</dbReference>
<dbReference type="Gene3D" id="1.10.510.10">
    <property type="entry name" value="Transferase(Phosphotransferase) domain 1"/>
    <property type="match status" value="1"/>
</dbReference>
<dbReference type="GO" id="GO:0046872">
    <property type="term" value="F:metal ion binding"/>
    <property type="evidence" value="ECO:0007669"/>
    <property type="project" value="UniProtKB-KW"/>
</dbReference>
<feature type="region of interest" description="Disordered" evidence="12">
    <location>
        <begin position="394"/>
        <end position="424"/>
    </location>
</feature>
<evidence type="ECO:0000256" key="7">
    <source>
        <dbReference type="ARBA" id="ARBA00022840"/>
    </source>
</evidence>
<dbReference type="STRING" id="158441.A0A226E6A0"/>